<evidence type="ECO:0000256" key="1">
    <source>
        <dbReference type="ARBA" id="ARBA00023239"/>
    </source>
</evidence>
<dbReference type="InterPro" id="IPR036400">
    <property type="entry name" value="Cyt_B5-like_heme/steroid_sf"/>
</dbReference>
<evidence type="ECO:0000313" key="4">
    <source>
        <dbReference type="EMBL" id="MBB4011689.1"/>
    </source>
</evidence>
<dbReference type="RefSeq" id="WP_183632547.1">
    <property type="nucleotide sequence ID" value="NZ_BAABLE010000011.1"/>
</dbReference>
<dbReference type="Gene3D" id="3.10.490.10">
    <property type="entry name" value="Gamma-glutamyl cyclotransferase-like"/>
    <property type="match status" value="1"/>
</dbReference>
<dbReference type="InterPro" id="IPR036568">
    <property type="entry name" value="GGCT-like_sf"/>
</dbReference>
<keyword evidence="5" id="KW-1185">Reference proteome</keyword>
<organism evidence="4 5">
    <name type="scientific">Niveibacterium umoris</name>
    <dbReference type="NCBI Taxonomy" id="1193620"/>
    <lineage>
        <taxon>Bacteria</taxon>
        <taxon>Pseudomonadati</taxon>
        <taxon>Pseudomonadota</taxon>
        <taxon>Betaproteobacteria</taxon>
        <taxon>Rhodocyclales</taxon>
        <taxon>Rhodocyclaceae</taxon>
        <taxon>Niveibacterium</taxon>
    </lineage>
</organism>
<proteinExistence type="predicted"/>
<dbReference type="CDD" id="cd06661">
    <property type="entry name" value="GGCT_like"/>
    <property type="match status" value="1"/>
</dbReference>
<dbReference type="SUPFAM" id="SSF55856">
    <property type="entry name" value="Cytochrome b5-like heme/steroid binding domain"/>
    <property type="match status" value="1"/>
</dbReference>
<feature type="active site" description="Proton acceptor" evidence="2">
    <location>
        <position position="82"/>
    </location>
</feature>
<dbReference type="EMBL" id="JACIET010000001">
    <property type="protein sequence ID" value="MBB4011689.1"/>
    <property type="molecule type" value="Genomic_DNA"/>
</dbReference>
<comment type="caution">
    <text evidence="4">The sequence shown here is derived from an EMBL/GenBank/DDBJ whole genome shotgun (WGS) entry which is preliminary data.</text>
</comment>
<dbReference type="Gene3D" id="3.10.120.10">
    <property type="entry name" value="Cytochrome b5-like heme/steroid binding domain"/>
    <property type="match status" value="1"/>
</dbReference>
<dbReference type="Pfam" id="PF13772">
    <property type="entry name" value="AIG2_2"/>
    <property type="match status" value="1"/>
</dbReference>
<protein>
    <submittedName>
        <fullName evidence="4">Sulfite reductase (NADPH) flavoprotein alpha-component</fullName>
        <ecNumber evidence="4">1.8.1.2</ecNumber>
    </submittedName>
</protein>
<gene>
    <name evidence="4" type="ORF">GGR36_000997</name>
</gene>
<keyword evidence="1" id="KW-0456">Lyase</keyword>
<dbReference type="GO" id="GO:0003839">
    <property type="term" value="F:gamma-glutamylcyclotransferase activity"/>
    <property type="evidence" value="ECO:0007669"/>
    <property type="project" value="InterPro"/>
</dbReference>
<dbReference type="PANTHER" id="PTHR12935:SF0">
    <property type="entry name" value="GAMMA-GLUTAMYLCYCLOTRANSFERASE"/>
    <property type="match status" value="1"/>
</dbReference>
<dbReference type="AlphaFoldDB" id="A0A840BJD0"/>
<evidence type="ECO:0000313" key="5">
    <source>
        <dbReference type="Proteomes" id="UP000561045"/>
    </source>
</evidence>
<name>A0A840BJD0_9RHOO</name>
<dbReference type="SUPFAM" id="SSF110857">
    <property type="entry name" value="Gamma-glutamyl cyclotransferase-like"/>
    <property type="match status" value="1"/>
</dbReference>
<sequence>MFWYFGYGSNMDLRSLRAKGVEPTESRRAVLHGWRLRFNVHHFFRHEGGVGNIEPTGNPADQVWGVVHHCDDPDLELLDAAEAYGHGYDRIAVTLETGSGPMKAIAYVGIPSFIDEDCRPTQRYLNILIKGATDNGLDADYIAALRRHPVHQKLPVPPFLPPPGDYPVYTAETLAEQPMLTALAGAVFDMTDARWQHSFLQGFFGGRDMTLFHLKRLDHSDGSETLDDIRHNRLSAAQRQYLDEYLHEYSAEYVYVGRFVYD</sequence>
<feature type="binding site" evidence="3">
    <location>
        <begin position="4"/>
        <end position="9"/>
    </location>
    <ligand>
        <name>substrate</name>
    </ligand>
</feature>
<keyword evidence="4" id="KW-0560">Oxidoreductase</keyword>
<evidence type="ECO:0000256" key="3">
    <source>
        <dbReference type="PIRSR" id="PIRSR617939-2"/>
    </source>
</evidence>
<evidence type="ECO:0000256" key="2">
    <source>
        <dbReference type="PIRSR" id="PIRSR617939-1"/>
    </source>
</evidence>
<dbReference type="GO" id="GO:0004783">
    <property type="term" value="F:sulfite reductase (NADPH) activity"/>
    <property type="evidence" value="ECO:0007669"/>
    <property type="project" value="UniProtKB-EC"/>
</dbReference>
<feature type="binding site" evidence="3">
    <location>
        <position position="124"/>
    </location>
    <ligand>
        <name>substrate</name>
    </ligand>
</feature>
<dbReference type="InterPro" id="IPR013024">
    <property type="entry name" value="GGCT-like"/>
</dbReference>
<dbReference type="PANTHER" id="PTHR12935">
    <property type="entry name" value="GAMMA-GLUTAMYLCYCLOTRANSFERASE"/>
    <property type="match status" value="1"/>
</dbReference>
<dbReference type="EC" id="1.8.1.2" evidence="4"/>
<dbReference type="Proteomes" id="UP000561045">
    <property type="component" value="Unassembled WGS sequence"/>
</dbReference>
<dbReference type="InterPro" id="IPR017939">
    <property type="entry name" value="G-Glutamylcylcotransferase"/>
</dbReference>
<reference evidence="4 5" key="1">
    <citation type="submission" date="2020-08" db="EMBL/GenBank/DDBJ databases">
        <title>Genomic Encyclopedia of Type Strains, Phase IV (KMG-IV): sequencing the most valuable type-strain genomes for metagenomic binning, comparative biology and taxonomic classification.</title>
        <authorList>
            <person name="Goeker M."/>
        </authorList>
    </citation>
    <scope>NUCLEOTIDE SEQUENCE [LARGE SCALE GENOMIC DNA]</scope>
    <source>
        <strain evidence="4 5">DSM 106739</strain>
    </source>
</reference>
<accession>A0A840BJD0</accession>